<reference evidence="2" key="2">
    <citation type="submission" date="2023-06" db="EMBL/GenBank/DDBJ databases">
        <authorList>
            <consortium name="Lawrence Berkeley National Laboratory"/>
            <person name="Mondo S.J."/>
            <person name="Hensen N."/>
            <person name="Bonometti L."/>
            <person name="Westerberg I."/>
            <person name="Brannstrom I.O."/>
            <person name="Guillou S."/>
            <person name="Cros-Aarteil S."/>
            <person name="Calhoun S."/>
            <person name="Haridas S."/>
            <person name="Kuo A."/>
            <person name="Pangilinan J."/>
            <person name="Riley R."/>
            <person name="Labutti K."/>
            <person name="Andreopoulos B."/>
            <person name="Lipzen A."/>
            <person name="Chen C."/>
            <person name="Yanf M."/>
            <person name="Daum C."/>
            <person name="Ng V."/>
            <person name="Clum A."/>
            <person name="Steindorff A."/>
            <person name="Ohm R."/>
            <person name="Martin F."/>
            <person name="Silar P."/>
            <person name="Natvig D."/>
            <person name="Lalanne C."/>
            <person name="Gautier V."/>
            <person name="Ament-Velasquez S.L."/>
            <person name="Kruys A."/>
            <person name="Hutchinson M.I."/>
            <person name="Powell A.J."/>
            <person name="Barry K."/>
            <person name="Miller A.N."/>
            <person name="Grigoriev I.V."/>
            <person name="Debuchy R."/>
            <person name="Gladieux P."/>
            <person name="Thoren M.H."/>
            <person name="Johannesson H."/>
        </authorList>
    </citation>
    <scope>NUCLEOTIDE SEQUENCE</scope>
    <source>
        <strain evidence="2">CBS 333.67</strain>
    </source>
</reference>
<proteinExistence type="predicted"/>
<gene>
    <name evidence="2" type="ORF">B0T15DRAFT_98998</name>
</gene>
<accession>A0AAJ0GYL2</accession>
<feature type="compositionally biased region" description="Basic and acidic residues" evidence="1">
    <location>
        <begin position="485"/>
        <end position="499"/>
    </location>
</feature>
<dbReference type="RefSeq" id="XP_062723920.1">
    <property type="nucleotide sequence ID" value="XM_062871519.1"/>
</dbReference>
<feature type="region of interest" description="Disordered" evidence="1">
    <location>
        <begin position="74"/>
        <end position="139"/>
    </location>
</feature>
<sequence>MVVYPTSPNNSTASLSHRLRDLGRIKPKSERKDEREFEIIHTPDRPARLVTPVEAPTEEECGDDIARWRRAVAQGRSQYGTTDMPGHRSLRHYRGRQEEERRPQAGYLKQVPTLASSAGPDDSYVSTESDDSDGHYHATGSVYGRELRHRGHGRQAGLPQHKNRRQLLATDKHCASSVPAAISAPWSTGTATSPPPATQQRSPSPALSLSEIRYTTGGRKEAKRAPPRLAQRAFLGTGRGNERTEASTHRGMTRREAIPSLTVEAPTPTAGQRPVGFPQPTRPPPPLSQRRLLAQQPRHKTPSPSHTARTVWPSPLGIIYDPRRMQQPPTPEREKYSEKPLPAPPTPPPPPSRSQRRPAPATPISASISQRHQQLYQQQQHIASQMKATTATTTTTTNTTSTTTPASSLSSSPLSRESRSPRLHIPTSRFREGRTTTSNNNQGLRRPAGPEPGQRPFLLKVGDDDDDDNNTDFLLARKKNPSTGERARSEREAVRQDKGDDYDADLFLEIIEQYDDAVVERGRRKGWV</sequence>
<feature type="compositionally biased region" description="Low complexity" evidence="1">
    <location>
        <begin position="357"/>
        <end position="415"/>
    </location>
</feature>
<dbReference type="GeneID" id="87890348"/>
<feature type="region of interest" description="Disordered" evidence="1">
    <location>
        <begin position="1"/>
        <end position="35"/>
    </location>
</feature>
<feature type="compositionally biased region" description="Pro residues" evidence="1">
    <location>
        <begin position="341"/>
        <end position="352"/>
    </location>
</feature>
<dbReference type="Proteomes" id="UP001273166">
    <property type="component" value="Unassembled WGS sequence"/>
</dbReference>
<feature type="compositionally biased region" description="Polar residues" evidence="1">
    <location>
        <begin position="1"/>
        <end position="15"/>
    </location>
</feature>
<evidence type="ECO:0000313" key="2">
    <source>
        <dbReference type="EMBL" id="KAK3308140.1"/>
    </source>
</evidence>
<evidence type="ECO:0000256" key="1">
    <source>
        <dbReference type="SAM" id="MobiDB-lite"/>
    </source>
</evidence>
<feature type="compositionally biased region" description="Basic and acidic residues" evidence="1">
    <location>
        <begin position="240"/>
        <end position="257"/>
    </location>
</feature>
<comment type="caution">
    <text evidence="2">The sequence shown here is derived from an EMBL/GenBank/DDBJ whole genome shotgun (WGS) entry which is preliminary data.</text>
</comment>
<feature type="compositionally biased region" description="Basic and acidic residues" evidence="1">
    <location>
        <begin position="18"/>
        <end position="35"/>
    </location>
</feature>
<feature type="compositionally biased region" description="Low complexity" evidence="1">
    <location>
        <begin position="183"/>
        <end position="192"/>
    </location>
</feature>
<dbReference type="AlphaFoldDB" id="A0AAJ0GYL2"/>
<keyword evidence="3" id="KW-1185">Reference proteome</keyword>
<reference evidence="2" key="1">
    <citation type="journal article" date="2023" name="Mol. Phylogenet. Evol.">
        <title>Genome-scale phylogeny and comparative genomics of the fungal order Sordariales.</title>
        <authorList>
            <person name="Hensen N."/>
            <person name="Bonometti L."/>
            <person name="Westerberg I."/>
            <person name="Brannstrom I.O."/>
            <person name="Guillou S."/>
            <person name="Cros-Aarteil S."/>
            <person name="Calhoun S."/>
            <person name="Haridas S."/>
            <person name="Kuo A."/>
            <person name="Mondo S."/>
            <person name="Pangilinan J."/>
            <person name="Riley R."/>
            <person name="LaButti K."/>
            <person name="Andreopoulos B."/>
            <person name="Lipzen A."/>
            <person name="Chen C."/>
            <person name="Yan M."/>
            <person name="Daum C."/>
            <person name="Ng V."/>
            <person name="Clum A."/>
            <person name="Steindorff A."/>
            <person name="Ohm R.A."/>
            <person name="Martin F."/>
            <person name="Silar P."/>
            <person name="Natvig D.O."/>
            <person name="Lalanne C."/>
            <person name="Gautier V."/>
            <person name="Ament-Velasquez S.L."/>
            <person name="Kruys A."/>
            <person name="Hutchinson M.I."/>
            <person name="Powell A.J."/>
            <person name="Barry K."/>
            <person name="Miller A.N."/>
            <person name="Grigoriev I.V."/>
            <person name="Debuchy R."/>
            <person name="Gladieux P."/>
            <person name="Hiltunen Thoren M."/>
            <person name="Johannesson H."/>
        </authorList>
    </citation>
    <scope>NUCLEOTIDE SEQUENCE</scope>
    <source>
        <strain evidence="2">CBS 333.67</strain>
    </source>
</reference>
<dbReference type="EMBL" id="JAUDZG010000002">
    <property type="protein sequence ID" value="KAK3308140.1"/>
    <property type="molecule type" value="Genomic_DNA"/>
</dbReference>
<feature type="region of interest" description="Disordered" evidence="1">
    <location>
        <begin position="180"/>
        <end position="499"/>
    </location>
</feature>
<evidence type="ECO:0000313" key="3">
    <source>
        <dbReference type="Proteomes" id="UP001273166"/>
    </source>
</evidence>
<name>A0AAJ0GYL2_9PEZI</name>
<protein>
    <submittedName>
        <fullName evidence="2">Uncharacterized protein</fullName>
    </submittedName>
</protein>
<organism evidence="2 3">
    <name type="scientific">Chaetomium strumarium</name>
    <dbReference type="NCBI Taxonomy" id="1170767"/>
    <lineage>
        <taxon>Eukaryota</taxon>
        <taxon>Fungi</taxon>
        <taxon>Dikarya</taxon>
        <taxon>Ascomycota</taxon>
        <taxon>Pezizomycotina</taxon>
        <taxon>Sordariomycetes</taxon>
        <taxon>Sordariomycetidae</taxon>
        <taxon>Sordariales</taxon>
        <taxon>Chaetomiaceae</taxon>
        <taxon>Chaetomium</taxon>
    </lineage>
</organism>